<keyword evidence="1 5" id="KW-0489">Methyltransferase</keyword>
<keyword evidence="3 5" id="KW-0949">S-adenosyl-L-methionine</keyword>
<evidence type="ECO:0000256" key="1">
    <source>
        <dbReference type="ARBA" id="ARBA00022603"/>
    </source>
</evidence>
<dbReference type="InterPro" id="IPR029028">
    <property type="entry name" value="Alpha/beta_knot_MTases"/>
</dbReference>
<dbReference type="GO" id="GO:0005737">
    <property type="term" value="C:cytoplasm"/>
    <property type="evidence" value="ECO:0007669"/>
    <property type="project" value="UniProtKB-SubCell"/>
</dbReference>
<dbReference type="RefSeq" id="WP_066340813.1">
    <property type="nucleotide sequence ID" value="NZ_CP016503.1"/>
</dbReference>
<dbReference type="EMBL" id="CP016503">
    <property type="protein sequence ID" value="ANV98284.1"/>
    <property type="molecule type" value="Genomic_DNA"/>
</dbReference>
<sequence>MIINLYSIGKNDLFADFYSKIIQQCRAFGTTLKLLDIFTPQIAKAQQQSYQQAQKSYTQAFAKFLSPHSYALHPDGKTLDSLQFAQILQDQSEVSFFIGGAYGFEKDFLEQTRSVSLSPLTLSHQIAKVVLCEQIYRGLSINAAHPYHK</sequence>
<dbReference type="PANTHER" id="PTHR33603:SF1">
    <property type="entry name" value="RIBOSOMAL RNA LARGE SUBUNIT METHYLTRANSFERASE H"/>
    <property type="match status" value="1"/>
</dbReference>
<dbReference type="Proteomes" id="UP000092884">
    <property type="component" value="Chromosome"/>
</dbReference>
<evidence type="ECO:0000256" key="4">
    <source>
        <dbReference type="ARBA" id="ARBA00038303"/>
    </source>
</evidence>
<evidence type="ECO:0000256" key="3">
    <source>
        <dbReference type="ARBA" id="ARBA00022691"/>
    </source>
</evidence>
<evidence type="ECO:0000256" key="2">
    <source>
        <dbReference type="ARBA" id="ARBA00022679"/>
    </source>
</evidence>
<evidence type="ECO:0000256" key="5">
    <source>
        <dbReference type="HAMAP-Rule" id="MF_00658"/>
    </source>
</evidence>
<evidence type="ECO:0000313" key="7">
    <source>
        <dbReference type="Proteomes" id="UP000092884"/>
    </source>
</evidence>
<dbReference type="InterPro" id="IPR003742">
    <property type="entry name" value="RlmH-like"/>
</dbReference>
<protein>
    <recommendedName>
        <fullName evidence="5">Ribosomal RNA large subunit methyltransferase H</fullName>
        <ecNumber evidence="5">2.1.1.177</ecNumber>
    </recommendedName>
    <alternativeName>
        <fullName evidence="5">23S rRNA (pseudouridine1915-N3)-methyltransferase</fullName>
    </alternativeName>
    <alternativeName>
        <fullName evidence="5">23S rRNA m3Psi1915 methyltransferase</fullName>
    </alternativeName>
    <alternativeName>
        <fullName evidence="5">rRNA (pseudouridine-N3-)-methyltransferase RlmH</fullName>
    </alternativeName>
</protein>
<feature type="binding site" evidence="5">
    <location>
        <begin position="117"/>
        <end position="122"/>
    </location>
    <ligand>
        <name>S-adenosyl-L-methionine</name>
        <dbReference type="ChEBI" id="CHEBI:59789"/>
    </ligand>
</feature>
<dbReference type="Pfam" id="PF02590">
    <property type="entry name" value="SPOUT_MTase"/>
    <property type="match status" value="1"/>
</dbReference>
<dbReference type="PANTHER" id="PTHR33603">
    <property type="entry name" value="METHYLTRANSFERASE"/>
    <property type="match status" value="1"/>
</dbReference>
<keyword evidence="2 5" id="KW-0808">Transferase</keyword>
<comment type="catalytic activity">
    <reaction evidence="5">
        <text>pseudouridine(1915) in 23S rRNA + S-adenosyl-L-methionine = N(3)-methylpseudouridine(1915) in 23S rRNA + S-adenosyl-L-homocysteine + H(+)</text>
        <dbReference type="Rhea" id="RHEA:42752"/>
        <dbReference type="Rhea" id="RHEA-COMP:10221"/>
        <dbReference type="Rhea" id="RHEA-COMP:10222"/>
        <dbReference type="ChEBI" id="CHEBI:15378"/>
        <dbReference type="ChEBI" id="CHEBI:57856"/>
        <dbReference type="ChEBI" id="CHEBI:59789"/>
        <dbReference type="ChEBI" id="CHEBI:65314"/>
        <dbReference type="ChEBI" id="CHEBI:74486"/>
        <dbReference type="EC" id="2.1.1.177"/>
    </reaction>
</comment>
<dbReference type="KEGG" id="het:BBW65_05495"/>
<dbReference type="STRING" id="222136.BBW65_05495"/>
<feature type="binding site" evidence="5">
    <location>
        <position position="99"/>
    </location>
    <ligand>
        <name>S-adenosyl-L-methionine</name>
        <dbReference type="ChEBI" id="CHEBI:59789"/>
    </ligand>
</feature>
<comment type="subcellular location">
    <subcellularLocation>
        <location evidence="5">Cytoplasm</location>
    </subcellularLocation>
</comment>
<dbReference type="PIRSF" id="PIRSF004505">
    <property type="entry name" value="MT_bac"/>
    <property type="match status" value="1"/>
</dbReference>
<dbReference type="Gene3D" id="3.40.1280.10">
    <property type="match status" value="1"/>
</dbReference>
<organism evidence="6 7">
    <name type="scientific">Helicobacter enhydrae</name>
    <dbReference type="NCBI Taxonomy" id="222136"/>
    <lineage>
        <taxon>Bacteria</taxon>
        <taxon>Pseudomonadati</taxon>
        <taxon>Campylobacterota</taxon>
        <taxon>Epsilonproteobacteria</taxon>
        <taxon>Campylobacterales</taxon>
        <taxon>Helicobacteraceae</taxon>
        <taxon>Helicobacter</taxon>
    </lineage>
</organism>
<feature type="binding site" evidence="5">
    <location>
        <position position="72"/>
    </location>
    <ligand>
        <name>S-adenosyl-L-methionine</name>
        <dbReference type="ChEBI" id="CHEBI:59789"/>
    </ligand>
</feature>
<comment type="similarity">
    <text evidence="4 5">Belongs to the RNA methyltransferase RlmH family.</text>
</comment>
<evidence type="ECO:0000313" key="6">
    <source>
        <dbReference type="EMBL" id="ANV98284.1"/>
    </source>
</evidence>
<dbReference type="OrthoDB" id="9806643at2"/>
<accession>A0A1B1U661</accession>
<reference evidence="7" key="1">
    <citation type="submission" date="2016-07" db="EMBL/GenBank/DDBJ databases">
        <authorList>
            <person name="Florea S."/>
            <person name="Webb J.S."/>
            <person name="Jaromczyk J."/>
            <person name="Schardl C.L."/>
        </authorList>
    </citation>
    <scope>NUCLEOTIDE SEQUENCE [LARGE SCALE GENOMIC DNA]</scope>
    <source>
        <strain evidence="7">MIT 01-6242</strain>
    </source>
</reference>
<keyword evidence="5" id="KW-0698">rRNA processing</keyword>
<dbReference type="AlphaFoldDB" id="A0A1B1U661"/>
<dbReference type="SUPFAM" id="SSF75217">
    <property type="entry name" value="alpha/beta knot"/>
    <property type="match status" value="1"/>
</dbReference>
<name>A0A1B1U661_9HELI</name>
<keyword evidence="5" id="KW-0963">Cytoplasm</keyword>
<dbReference type="GO" id="GO:0070038">
    <property type="term" value="F:rRNA (pseudouridine-N3-)-methyltransferase activity"/>
    <property type="evidence" value="ECO:0007669"/>
    <property type="project" value="UniProtKB-UniRule"/>
</dbReference>
<proteinExistence type="inferred from homology"/>
<dbReference type="EC" id="2.1.1.177" evidence="5"/>
<comment type="subunit">
    <text evidence="5">Homodimer.</text>
</comment>
<dbReference type="HAMAP" id="MF_00658">
    <property type="entry name" value="23SrRNA_methyltr_H"/>
    <property type="match status" value="1"/>
</dbReference>
<keyword evidence="7" id="KW-1185">Reference proteome</keyword>
<dbReference type="InterPro" id="IPR029026">
    <property type="entry name" value="tRNA_m1G_MTases_N"/>
</dbReference>
<dbReference type="CDD" id="cd18081">
    <property type="entry name" value="RlmH-like"/>
    <property type="match status" value="1"/>
</dbReference>
<gene>
    <name evidence="5" type="primary">rlmH</name>
    <name evidence="6" type="ORF">BBW65_05495</name>
</gene>
<comment type="function">
    <text evidence="5">Specifically methylates the pseudouridine at position 1915 (m3Psi1915) in 23S rRNA.</text>
</comment>